<evidence type="ECO:0000313" key="3">
    <source>
        <dbReference type="WBParaSite" id="ALUE_0000933601-mRNA-1"/>
    </source>
</evidence>
<dbReference type="AlphaFoldDB" id="A0A0M3HZX9"/>
<dbReference type="WBParaSite" id="ALUE_0000933601-mRNA-1">
    <property type="protein sequence ID" value="ALUE_0000933601-mRNA-1"/>
    <property type="gene ID" value="ALUE_0000933601"/>
</dbReference>
<evidence type="ECO:0000256" key="1">
    <source>
        <dbReference type="SAM" id="MobiDB-lite"/>
    </source>
</evidence>
<name>A0A0M3HZX9_ASCLU</name>
<organism evidence="2 3">
    <name type="scientific">Ascaris lumbricoides</name>
    <name type="common">Giant roundworm</name>
    <dbReference type="NCBI Taxonomy" id="6252"/>
    <lineage>
        <taxon>Eukaryota</taxon>
        <taxon>Metazoa</taxon>
        <taxon>Ecdysozoa</taxon>
        <taxon>Nematoda</taxon>
        <taxon>Chromadorea</taxon>
        <taxon>Rhabditida</taxon>
        <taxon>Spirurina</taxon>
        <taxon>Ascaridomorpha</taxon>
        <taxon>Ascaridoidea</taxon>
        <taxon>Ascarididae</taxon>
        <taxon>Ascaris</taxon>
    </lineage>
</organism>
<evidence type="ECO:0000313" key="2">
    <source>
        <dbReference type="Proteomes" id="UP000036681"/>
    </source>
</evidence>
<feature type="region of interest" description="Disordered" evidence="1">
    <location>
        <begin position="1"/>
        <end position="28"/>
    </location>
</feature>
<accession>A0A0M3HZX9</accession>
<sequence>MLYKRQESAEMAWSEGAPPSPSFGAVKSKQMESPSLRESWIWKRQKLGGIVVLRVVTLITNCKHPSQRQSMSFQLRPL</sequence>
<dbReference type="Proteomes" id="UP000036681">
    <property type="component" value="Unplaced"/>
</dbReference>
<protein>
    <submittedName>
        <fullName evidence="3">Uncharacterized protein</fullName>
    </submittedName>
</protein>
<keyword evidence="2" id="KW-1185">Reference proteome</keyword>
<proteinExistence type="predicted"/>
<reference evidence="3" key="1">
    <citation type="submission" date="2017-02" db="UniProtKB">
        <authorList>
            <consortium name="WormBaseParasite"/>
        </authorList>
    </citation>
    <scope>IDENTIFICATION</scope>
</reference>